<gene>
    <name evidence="4" type="ORF">SAMN05444371_2361</name>
</gene>
<dbReference type="InterPro" id="IPR007110">
    <property type="entry name" value="Ig-like_dom"/>
</dbReference>
<feature type="domain" description="Ig-like" evidence="2">
    <location>
        <begin position="1473"/>
        <end position="1556"/>
    </location>
</feature>
<proteinExistence type="predicted"/>
<dbReference type="InterPro" id="IPR036179">
    <property type="entry name" value="Ig-like_dom_sf"/>
</dbReference>
<organism evidence="4 5">
    <name type="scientific">Epilithonimonas mollis</name>
    <dbReference type="NCBI Taxonomy" id="216903"/>
    <lineage>
        <taxon>Bacteria</taxon>
        <taxon>Pseudomonadati</taxon>
        <taxon>Bacteroidota</taxon>
        <taxon>Flavobacteriia</taxon>
        <taxon>Flavobacteriales</taxon>
        <taxon>Weeksellaceae</taxon>
        <taxon>Chryseobacterium group</taxon>
        <taxon>Epilithonimonas</taxon>
    </lineage>
</organism>
<dbReference type="SUPFAM" id="SSF49265">
    <property type="entry name" value="Fibronectin type III"/>
    <property type="match status" value="1"/>
</dbReference>
<feature type="domain" description="LTD" evidence="3">
    <location>
        <begin position="1293"/>
        <end position="1412"/>
    </location>
</feature>
<evidence type="ECO:0000259" key="3">
    <source>
        <dbReference type="PROSITE" id="PS51841"/>
    </source>
</evidence>
<evidence type="ECO:0000256" key="1">
    <source>
        <dbReference type="ARBA" id="ARBA00022729"/>
    </source>
</evidence>
<dbReference type="NCBIfam" id="TIGR04183">
    <property type="entry name" value="Por_Secre_tail"/>
    <property type="match status" value="1"/>
</dbReference>
<dbReference type="STRING" id="216903.SAMN05444371_2361"/>
<reference evidence="5" key="1">
    <citation type="submission" date="2016-11" db="EMBL/GenBank/DDBJ databases">
        <authorList>
            <person name="Varghese N."/>
            <person name="Submissions S."/>
        </authorList>
    </citation>
    <scope>NUCLEOTIDE SEQUENCE [LARGE SCALE GENOMIC DNA]</scope>
    <source>
        <strain evidence="5">DSM 18016</strain>
    </source>
</reference>
<keyword evidence="1" id="KW-0732">Signal</keyword>
<accession>A0A1M6SB31</accession>
<keyword evidence="5" id="KW-1185">Reference proteome</keyword>
<dbReference type="EMBL" id="FRAM01000002">
    <property type="protein sequence ID" value="SHK41964.1"/>
    <property type="molecule type" value="Genomic_DNA"/>
</dbReference>
<dbReference type="InterPro" id="IPR045474">
    <property type="entry name" value="GEVED"/>
</dbReference>
<dbReference type="InterPro" id="IPR036116">
    <property type="entry name" value="FN3_sf"/>
</dbReference>
<protein>
    <submittedName>
        <fullName evidence="4">Por secretion system C-terminal sorting domain-containing protein</fullName>
    </submittedName>
</protein>
<name>A0A1M6SB31_9FLAO</name>
<dbReference type="PROSITE" id="PS50835">
    <property type="entry name" value="IG_LIKE"/>
    <property type="match status" value="1"/>
</dbReference>
<evidence type="ECO:0000313" key="5">
    <source>
        <dbReference type="Proteomes" id="UP000184498"/>
    </source>
</evidence>
<evidence type="ECO:0000313" key="4">
    <source>
        <dbReference type="EMBL" id="SHK41964.1"/>
    </source>
</evidence>
<dbReference type="SUPFAM" id="SSF48726">
    <property type="entry name" value="Immunoglobulin"/>
    <property type="match status" value="1"/>
</dbReference>
<dbReference type="Pfam" id="PF20009">
    <property type="entry name" value="GEVED"/>
    <property type="match status" value="1"/>
</dbReference>
<dbReference type="RefSeq" id="WP_072998089.1">
    <property type="nucleotide sequence ID" value="NZ_FRAM01000002.1"/>
</dbReference>
<dbReference type="InterPro" id="IPR013783">
    <property type="entry name" value="Ig-like_fold"/>
</dbReference>
<dbReference type="InterPro" id="IPR003961">
    <property type="entry name" value="FN3_dom"/>
</dbReference>
<dbReference type="Gene3D" id="2.60.40.10">
    <property type="entry name" value="Immunoglobulins"/>
    <property type="match status" value="3"/>
</dbReference>
<dbReference type="InterPro" id="IPR026444">
    <property type="entry name" value="Secre_tail"/>
</dbReference>
<dbReference type="PROSITE" id="PS51841">
    <property type="entry name" value="LTD"/>
    <property type="match status" value="1"/>
</dbReference>
<dbReference type="InterPro" id="IPR001322">
    <property type="entry name" value="Lamin_tail_dom"/>
</dbReference>
<sequence>MKNYLFFRQKFEGFFVLTTFLFSFFILIGFQGLAQVTLPHLDAVNYTAGQSLQTQTNWTVLNTGDDILITSGNLSYSGLAASSGNKFAFDGAGIDAAKLFTQQTSGTVYYSFLLNVSNLGSLNTSGSYFTGLNEGTGTSFGATVWTRKNGTGYDIGLNPRTTAANTVWTFAQTVANTLLVVVSYQLVSGSGNDVVKLWVNPAPGSVEPVATLSATNTGTDLANLNRIFVRQDAANTTPFIEMDEMRIGTSWASVTPAATVCSSPSNQASAFSSSAIAQTSATVEWERGNGTGGVLVLARAGGAVNADPVNGTGYTPDSAFGSGTQIGTGNYVVYDGTGTSVNVSALAAGTVYHFAVYEYNAVDNCYNLSKLTGHLATVSPPVLSASGTLNEISLDGATIALTLTNDSFADTVLSNSNFILNNQPAGVSIQPVAYNSPTSATITLAYDNTDFDTDVANFSITLNGSELTSASSLTSNNLTITAVAETFSVGNTLPFGNVCSGSSKELSFTITGTNLKPGTIILSAVPGYSYSETSGGTSITSFSQSGGNLSKVIYVTLSPVAANQVYNGNIAVSGAGAVAVNKTVSGNSTVTASFVHTNTANSIGTGGANFRANNTIYGTCPNTSSNGFVYSLASGNATPTIANGGTDVSVVLNTSNTTFAQSVSGLAEGTTYAYQAYLFDGITYTYGGVQTFTTTISAPANVTNAKACLTDEGGTISWTAPSVLPTGYMVFAVPAATYGTGSPTTSNGDYAVANSDFSLAQAYGSLGKLLYKGSSTSVNITGLAENTVYSFRVISYREGGSIRSFSNGTTSGSLAENYLAQDDVKTFAGAPFNNQVTLNWTYNQAVSCFDEVMIVANQGAVSFTPAGDGSGYTANSVYSGGNQVVYKGTATSRAITGLTNGLEYCFKIWVRKGTVWSDGTGVCVTPDISYCSSSGASNNSGILKVEFNTINQTSTSTAGYTNNTAISTSVVLGNSYNLNVMVDTNGNYTSYVKAWIDWNKNGTFETSEAYELGTVTNSTSGTPSSAPYTIMVPNNATIGNVRMRIAANTDNTINNYSTPCQAFTYGEVEDYTIMVTQAANAEINIKGNNINIPNNFDEPYGLNNTLFASTNLGSDSGEKEFVIENLGLSDLILNGTPIVKIEGLHLSDFIVTQQAVSPVVNGVVSSFKIKFHPTLSGLREANVSIASNDSDENPYVFKIQGTGTCTPPSITTFPLSGPADTKVTFFSSVNDLTGASVSYNGVSLSFDLISSGKIETHIPAGAGDANFVITLANGCTFTQAFDVIDNLLTDCESSGSASSGSPASDLIIYEIYDESGGSGGIVTLYNRTASTVNLNAYSIQRAGDYGGTYTTYANLSGTIASGAVAVIGVSSSLCGYAPTGNGSFGSTGFNANDGFRLMKGSAIVDDVHAPNTVGYYIRRKNDFLSPRTVFDTNEWTSQILSTGQCLSSSEVAQQPVVKNPPVVTLQPSYFPNCDTDGAVLNITASEGFAGGNGLTYQWYVLGSSGTWSAVTDNSIYSGATSQTLTISDITGLNNYQYYCQARENAATCFTATKAVSVKEATSTWADNAWSNGTPVLSSRVVISGSYNTQVNGALDVCELTVSPSGTILVKPNNPVKVKKKIKNQNPAANSFVVESDANVIQTDDVINEGSIKVQRQVSNMNNVSGHIDYVYWSSPVSGQPIKGTNGFSPDTPANGYLQYNESNDKFTVTADATFQTGKGYAIRAENVLPDGYSKIYGFTGIPNNGNLQYLSLQKSAGTDKGYNLVGNPYPSNISFDLLYSLNSSKIYNTAWFWTNIDYTSTQMGAGYTGNNYAVYNGSGGVPPMYDWADYDPENPSGITPNGTVKVGQAFIVKAKAAGALDFNNGIRTADNGTFYQKGAVKDRFWLTMRSPKNMINTILIGYISGATNDYETDFDGELFVVGSDSFYSVLGAKRLAIQGKTPDFTAEDIVPLGNVFAENGTYTIGLQTPEGIFEGSQNIYLRDKMLNKYINLNMEKSYTFTAVKGTDISRFEIVYKDGTVLGSGAHVNSDFQIYKDGHHQVIKSSEKLGKVDVFDASGKLIKSLFVKGTELRLNTIGLTNGIYILKAENSGDAKMKKFIK</sequence>
<dbReference type="OrthoDB" id="906679at2"/>
<dbReference type="SMART" id="SM00060">
    <property type="entry name" value="FN3"/>
    <property type="match status" value="3"/>
</dbReference>
<evidence type="ECO:0000259" key="2">
    <source>
        <dbReference type="PROSITE" id="PS50835"/>
    </source>
</evidence>
<dbReference type="Proteomes" id="UP000184498">
    <property type="component" value="Unassembled WGS sequence"/>
</dbReference>